<dbReference type="GO" id="GO:0070180">
    <property type="term" value="F:large ribosomal subunit rRNA binding"/>
    <property type="evidence" value="ECO:0007669"/>
    <property type="project" value="UniProtKB-UniRule"/>
</dbReference>
<keyword evidence="2 7" id="KW-0699">rRNA-binding</keyword>
<name>A0A1M5Z893_9FIRM</name>
<evidence type="ECO:0000256" key="1">
    <source>
        <dbReference type="ARBA" id="ARBA00008889"/>
    </source>
</evidence>
<evidence type="ECO:0000256" key="6">
    <source>
        <dbReference type="ARBA" id="ARBA00035202"/>
    </source>
</evidence>
<dbReference type="InterPro" id="IPR001790">
    <property type="entry name" value="Ribosomal_uL10"/>
</dbReference>
<gene>
    <name evidence="7" type="primary">rplJ</name>
    <name evidence="8" type="ORF">SAMN02745180_02853</name>
</gene>
<dbReference type="GO" id="GO:0006412">
    <property type="term" value="P:translation"/>
    <property type="evidence" value="ECO:0007669"/>
    <property type="project" value="UniProtKB-UniRule"/>
</dbReference>
<evidence type="ECO:0000313" key="9">
    <source>
        <dbReference type="Proteomes" id="UP000184389"/>
    </source>
</evidence>
<keyword evidence="9" id="KW-1185">Reference proteome</keyword>
<reference evidence="8 9" key="1">
    <citation type="submission" date="2016-11" db="EMBL/GenBank/DDBJ databases">
        <authorList>
            <person name="Jaros S."/>
            <person name="Januszkiewicz K."/>
            <person name="Wedrychowicz H."/>
        </authorList>
    </citation>
    <scope>NUCLEOTIDE SEQUENCE [LARGE SCALE GENOMIC DNA]</scope>
    <source>
        <strain evidence="8 9">DSM 13106</strain>
    </source>
</reference>
<dbReference type="NCBIfam" id="NF000955">
    <property type="entry name" value="PRK00099.1-1"/>
    <property type="match status" value="1"/>
</dbReference>
<dbReference type="Pfam" id="PF00466">
    <property type="entry name" value="Ribosomal_L10"/>
    <property type="match status" value="1"/>
</dbReference>
<dbReference type="HAMAP" id="MF_00362">
    <property type="entry name" value="Ribosomal_uL10"/>
    <property type="match status" value="1"/>
</dbReference>
<keyword evidence="4 7" id="KW-0689">Ribosomal protein</keyword>
<proteinExistence type="inferred from homology"/>
<evidence type="ECO:0000256" key="2">
    <source>
        <dbReference type="ARBA" id="ARBA00022730"/>
    </source>
</evidence>
<dbReference type="PANTHER" id="PTHR11560">
    <property type="entry name" value="39S RIBOSOMAL PROTEIN L10, MITOCHONDRIAL"/>
    <property type="match status" value="1"/>
</dbReference>
<accession>A0A1M5Z893</accession>
<evidence type="ECO:0000256" key="3">
    <source>
        <dbReference type="ARBA" id="ARBA00022884"/>
    </source>
</evidence>
<evidence type="ECO:0000256" key="7">
    <source>
        <dbReference type="HAMAP-Rule" id="MF_00362"/>
    </source>
</evidence>
<dbReference type="Gene3D" id="6.10.250.290">
    <property type="match status" value="1"/>
</dbReference>
<comment type="similarity">
    <text evidence="1 7">Belongs to the universal ribosomal protein uL10 family.</text>
</comment>
<evidence type="ECO:0000256" key="4">
    <source>
        <dbReference type="ARBA" id="ARBA00022980"/>
    </source>
</evidence>
<keyword evidence="5 7" id="KW-0687">Ribonucleoprotein</keyword>
<dbReference type="InterPro" id="IPR022973">
    <property type="entry name" value="Ribosomal_uL10_bac"/>
</dbReference>
<dbReference type="InterPro" id="IPR043141">
    <property type="entry name" value="Ribosomal_uL10-like_sf"/>
</dbReference>
<keyword evidence="3 7" id="KW-0694">RNA-binding</keyword>
<sequence length="210" mass="23813">MNSNMLIYKINYREKVSPSLRRDLYLRVHPKEVKLVKEQVLQKKQEVVDEIKEKISNSQAVVLVDYRGLDVEELTELRKQYREAGVDYKVYKNTLMRFAFKDAGYEDFNQFLTGPNAIAFGLEDPVQAAKIANNFAKDHKNLEIKAGIVDGKIISVDEIKELASLPSREVLIAQVLGGLNGTISGFVNVLQGNIRNLVYALNAIREQQEA</sequence>
<dbReference type="InterPro" id="IPR047865">
    <property type="entry name" value="Ribosomal_uL10_bac_type"/>
</dbReference>
<organism evidence="8 9">
    <name type="scientific">Sporanaerobacter acetigenes DSM 13106</name>
    <dbReference type="NCBI Taxonomy" id="1123281"/>
    <lineage>
        <taxon>Bacteria</taxon>
        <taxon>Bacillati</taxon>
        <taxon>Bacillota</taxon>
        <taxon>Tissierellia</taxon>
        <taxon>Tissierellales</taxon>
        <taxon>Sporanaerobacteraceae</taxon>
        <taxon>Sporanaerobacter</taxon>
    </lineage>
</organism>
<comment type="subunit">
    <text evidence="7">Part of the ribosomal stalk of the 50S ribosomal subunit. The N-terminus interacts with L11 and the large rRNA to form the base of the stalk. The C-terminus forms an elongated spine to which L12 dimers bind in a sequential fashion forming a multimeric L10(L12)X complex.</text>
</comment>
<dbReference type="STRING" id="1123281.SAMN02745180_02853"/>
<dbReference type="EMBL" id="FQXR01000024">
    <property type="protein sequence ID" value="SHI20456.1"/>
    <property type="molecule type" value="Genomic_DNA"/>
</dbReference>
<dbReference type="Gene3D" id="3.30.70.1730">
    <property type="match status" value="1"/>
</dbReference>
<dbReference type="FunFam" id="3.30.70.1730:FF:000001">
    <property type="entry name" value="50S ribosomal protein L10"/>
    <property type="match status" value="1"/>
</dbReference>
<dbReference type="CDD" id="cd05797">
    <property type="entry name" value="Ribosomal_L10"/>
    <property type="match status" value="1"/>
</dbReference>
<protein>
    <recommendedName>
        <fullName evidence="6 7">Large ribosomal subunit protein uL10</fullName>
    </recommendedName>
</protein>
<evidence type="ECO:0000256" key="5">
    <source>
        <dbReference type="ARBA" id="ARBA00023274"/>
    </source>
</evidence>
<dbReference type="GO" id="GO:0003735">
    <property type="term" value="F:structural constituent of ribosome"/>
    <property type="evidence" value="ECO:0007669"/>
    <property type="project" value="InterPro"/>
</dbReference>
<evidence type="ECO:0000313" key="8">
    <source>
        <dbReference type="EMBL" id="SHI20456.1"/>
    </source>
</evidence>
<dbReference type="Proteomes" id="UP000184389">
    <property type="component" value="Unassembled WGS sequence"/>
</dbReference>
<comment type="function">
    <text evidence="7">Forms part of the ribosomal stalk, playing a central role in the interaction of the ribosome with GTP-bound translation factors.</text>
</comment>
<dbReference type="PROSITE" id="PS01109">
    <property type="entry name" value="RIBOSOMAL_L10"/>
    <property type="match status" value="1"/>
</dbReference>
<dbReference type="AlphaFoldDB" id="A0A1M5Z893"/>
<dbReference type="InterPro" id="IPR002363">
    <property type="entry name" value="Ribosomal_uL10_CS_bac"/>
</dbReference>
<dbReference type="GO" id="GO:0015934">
    <property type="term" value="C:large ribosomal subunit"/>
    <property type="evidence" value="ECO:0007669"/>
    <property type="project" value="InterPro"/>
</dbReference>
<dbReference type="SUPFAM" id="SSF160369">
    <property type="entry name" value="Ribosomal protein L10-like"/>
    <property type="match status" value="1"/>
</dbReference>